<evidence type="ECO:0000313" key="2">
    <source>
        <dbReference type="Proteomes" id="UP000003174"/>
    </source>
</evidence>
<comment type="caution">
    <text evidence="1">The sequence shown here is derived from an EMBL/GenBank/DDBJ whole genome shotgun (WGS) entry which is preliminary data.</text>
</comment>
<reference evidence="1 2" key="1">
    <citation type="submission" date="2009-01" db="EMBL/GenBank/DDBJ databases">
        <authorList>
            <person name="Fulton L."/>
            <person name="Clifton S."/>
            <person name="Fulton B."/>
            <person name="Xu J."/>
            <person name="Minx P."/>
            <person name="Pepin K.H."/>
            <person name="Johnson M."/>
            <person name="Bhonagiri V."/>
            <person name="Nash W.E."/>
            <person name="Mardis E.R."/>
            <person name="Wilson R.K."/>
        </authorList>
    </citation>
    <scope>NUCLEOTIDE SEQUENCE [LARGE SCALE GENOMIC DNA]</scope>
    <source>
        <strain evidence="1 2">DSM 3353</strain>
    </source>
</reference>
<name>C0EUT4_9FIRM</name>
<dbReference type="Proteomes" id="UP000003174">
    <property type="component" value="Unassembled WGS sequence"/>
</dbReference>
<gene>
    <name evidence="1" type="ORF">EUBHAL_01172</name>
</gene>
<accession>C0EUT4</accession>
<evidence type="ECO:0000313" key="1">
    <source>
        <dbReference type="EMBL" id="EEG36970.1"/>
    </source>
</evidence>
<organism evidence="1 2">
    <name type="scientific">Anaerobutyricum hallii DSM 3353</name>
    <dbReference type="NCBI Taxonomy" id="411469"/>
    <lineage>
        <taxon>Bacteria</taxon>
        <taxon>Bacillati</taxon>
        <taxon>Bacillota</taxon>
        <taxon>Clostridia</taxon>
        <taxon>Lachnospirales</taxon>
        <taxon>Lachnospiraceae</taxon>
        <taxon>Anaerobutyricum</taxon>
    </lineage>
</organism>
<reference evidence="1 2" key="2">
    <citation type="submission" date="2009-02" db="EMBL/GenBank/DDBJ databases">
        <title>Draft genome sequence of Eubacterium hallii (DSM 3353).</title>
        <authorList>
            <person name="Sudarsanam P."/>
            <person name="Ley R."/>
            <person name="Guruge J."/>
            <person name="Turnbaugh P.J."/>
            <person name="Mahowald M."/>
            <person name="Liep D."/>
            <person name="Gordon J."/>
        </authorList>
    </citation>
    <scope>NUCLEOTIDE SEQUENCE [LARGE SCALE GENOMIC DNA]</scope>
    <source>
        <strain evidence="1 2">DSM 3353</strain>
    </source>
</reference>
<dbReference type="AlphaFoldDB" id="C0EUT4"/>
<sequence length="61" mass="7098">MFAYALASKLCSKTTNMPYWGQWLLCCGWRRWIKQEEGIWGQKLMSSAYSKMTGNRGDNLT</sequence>
<proteinExistence type="predicted"/>
<protein>
    <submittedName>
        <fullName evidence="1">Uncharacterized protein</fullName>
    </submittedName>
</protein>
<dbReference type="EMBL" id="ACEP01000057">
    <property type="protein sequence ID" value="EEG36970.1"/>
    <property type="molecule type" value="Genomic_DNA"/>
</dbReference>